<evidence type="ECO:0000313" key="3">
    <source>
        <dbReference type="EMBL" id="OWL93503.1"/>
    </source>
</evidence>
<gene>
    <name evidence="3" type="ORF">CBQ26_19580</name>
    <name evidence="2" type="ORF">CBQ26_20830</name>
</gene>
<reference evidence="3 4" key="1">
    <citation type="submission" date="2017-05" db="EMBL/GenBank/DDBJ databases">
        <title>De novo genome assembly of Deniococcus indicus strain DR1.</title>
        <authorList>
            <person name="Chauhan D."/>
            <person name="Yennamalli R.M."/>
            <person name="Priyadarshini R."/>
        </authorList>
    </citation>
    <scope>NUCLEOTIDE SEQUENCE [LARGE SCALE GENOMIC DNA]</scope>
    <source>
        <strain evidence="3 4">DR1</strain>
    </source>
</reference>
<feature type="transmembrane region" description="Helical" evidence="1">
    <location>
        <begin position="212"/>
        <end position="234"/>
    </location>
</feature>
<name>A0A246BE77_9DEIO</name>
<protein>
    <recommendedName>
        <fullName evidence="5">YibE/F</fullName>
    </recommendedName>
</protein>
<keyword evidence="1" id="KW-0472">Membrane</keyword>
<proteinExistence type="predicted"/>
<feature type="transmembrane region" description="Helical" evidence="1">
    <location>
        <begin position="169"/>
        <end position="192"/>
    </location>
</feature>
<feature type="transmembrane region" description="Helical" evidence="1">
    <location>
        <begin position="74"/>
        <end position="96"/>
    </location>
</feature>
<sequence length="249" mass="25602">MALLIAATLSVTGLQGFRALLGSGLCLAALWLVLLPRLTGGAGTLTLLPSLGLVLALSVYFVHGLNRKSHAALAALLLCAAAGFGLLTLLVGAGHLTGLSDRGATVAQASYGVDAVSLYVVGVMLTALGAMNDVAITQTSAVAALARTGHARSRRDLFRQGMQIGADHASGMVNVLVLVYAAGALPLLLLLRANRTTPLWVQMSGEGLFTELTALLLALLCMVLVVPVSTALAARWMFRESPPTAPAPD</sequence>
<accession>A0A246BE77</accession>
<dbReference type="EMBL" id="NHMK01000035">
    <property type="protein sequence ID" value="OWL93503.1"/>
    <property type="molecule type" value="Genomic_DNA"/>
</dbReference>
<dbReference type="OrthoDB" id="5846312at2"/>
<feature type="transmembrane region" description="Helical" evidence="1">
    <location>
        <begin position="38"/>
        <end position="62"/>
    </location>
</feature>
<dbReference type="Pfam" id="PF07907">
    <property type="entry name" value="YibE_F"/>
    <property type="match status" value="1"/>
</dbReference>
<dbReference type="AlphaFoldDB" id="A0A246BE77"/>
<comment type="caution">
    <text evidence="3">The sequence shown here is derived from an EMBL/GenBank/DDBJ whole genome shotgun (WGS) entry which is preliminary data.</text>
</comment>
<keyword evidence="4" id="KW-1185">Reference proteome</keyword>
<organism evidence="3 4">
    <name type="scientific">Deinococcus indicus</name>
    <dbReference type="NCBI Taxonomy" id="223556"/>
    <lineage>
        <taxon>Bacteria</taxon>
        <taxon>Thermotogati</taxon>
        <taxon>Deinococcota</taxon>
        <taxon>Deinococci</taxon>
        <taxon>Deinococcales</taxon>
        <taxon>Deinococcaceae</taxon>
        <taxon>Deinococcus</taxon>
    </lineage>
</organism>
<dbReference type="EMBL" id="NHMK01000039">
    <property type="protein sequence ID" value="OWL93210.1"/>
    <property type="molecule type" value="Genomic_DNA"/>
</dbReference>
<keyword evidence="1" id="KW-1133">Transmembrane helix</keyword>
<keyword evidence="1" id="KW-0812">Transmembrane</keyword>
<dbReference type="Proteomes" id="UP000197208">
    <property type="component" value="Unassembled WGS sequence"/>
</dbReference>
<evidence type="ECO:0000313" key="4">
    <source>
        <dbReference type="Proteomes" id="UP000197208"/>
    </source>
</evidence>
<dbReference type="PANTHER" id="PTHR41771">
    <property type="entry name" value="MEMBRANE PROTEIN-RELATED"/>
    <property type="match status" value="1"/>
</dbReference>
<feature type="transmembrane region" description="Helical" evidence="1">
    <location>
        <begin position="116"/>
        <end position="148"/>
    </location>
</feature>
<dbReference type="PANTHER" id="PTHR41771:SF1">
    <property type="entry name" value="MEMBRANE PROTEIN"/>
    <property type="match status" value="1"/>
</dbReference>
<evidence type="ECO:0000313" key="2">
    <source>
        <dbReference type="EMBL" id="OWL93210.1"/>
    </source>
</evidence>
<dbReference type="InterPro" id="IPR012507">
    <property type="entry name" value="YibE_F"/>
</dbReference>
<evidence type="ECO:0008006" key="5">
    <source>
        <dbReference type="Google" id="ProtNLM"/>
    </source>
</evidence>
<evidence type="ECO:0000256" key="1">
    <source>
        <dbReference type="SAM" id="Phobius"/>
    </source>
</evidence>